<gene>
    <name evidence="2" type="ORF">LPJ53_003261</name>
</gene>
<dbReference type="Gene3D" id="2.130.10.10">
    <property type="entry name" value="YVTN repeat-like/Quinoprotein amine dehydrogenase"/>
    <property type="match status" value="1"/>
</dbReference>
<dbReference type="Proteomes" id="UP001149813">
    <property type="component" value="Unassembled WGS sequence"/>
</dbReference>
<sequence length="419" mass="44527">MSDPKRVRLSDSDDCGDRGGDNSTGESNGTGRAQKFSAEFALLAQNTVVLPSGIGSISALATYSRDAREYGNVNAEGDMEDGAVQDLIPKIAIGTDTGYVALISDDGKATVLEHSGNPAIQRLLVTKSTSGSTALSKDALVPDVISGDSDGRVTVFTMGRMISRVTLSAPVSAIAFDENPNTPRSFIVGDMSGTVTAGHTQGILWRAQTDTSISESSRLNKNGIRDPGITSVCAVRFTDDHGMLTSYVLTATENNHIQLLSRGFPVLTVPVSAQCSCMCTGVFYLQKKPASHKLATQAIIGDDAGWLHVLDSFKMTPFAQVDYPVTSVVAIPLRAFVNQDGPDVVVCATRSNMLYVLHAKRIVGTYAADFWPAAMEVYIPASSEMSPTILIAENKVVGNQNAVCLLHKISLSLSESNKE</sequence>
<evidence type="ECO:0000313" key="3">
    <source>
        <dbReference type="Proteomes" id="UP001149813"/>
    </source>
</evidence>
<feature type="compositionally biased region" description="Basic and acidic residues" evidence="1">
    <location>
        <begin position="1"/>
        <end position="20"/>
    </location>
</feature>
<feature type="region of interest" description="Disordered" evidence="1">
    <location>
        <begin position="1"/>
        <end position="31"/>
    </location>
</feature>
<comment type="caution">
    <text evidence="2">The sequence shown here is derived from an EMBL/GenBank/DDBJ whole genome shotgun (WGS) entry which is preliminary data.</text>
</comment>
<dbReference type="EMBL" id="JANBOJ010000118">
    <property type="protein sequence ID" value="KAJ1722311.1"/>
    <property type="molecule type" value="Genomic_DNA"/>
</dbReference>
<evidence type="ECO:0000256" key="1">
    <source>
        <dbReference type="SAM" id="MobiDB-lite"/>
    </source>
</evidence>
<proteinExistence type="predicted"/>
<dbReference type="OrthoDB" id="2123049at2759"/>
<evidence type="ECO:0008006" key="4">
    <source>
        <dbReference type="Google" id="ProtNLM"/>
    </source>
</evidence>
<keyword evidence="3" id="KW-1185">Reference proteome</keyword>
<dbReference type="InterPro" id="IPR036322">
    <property type="entry name" value="WD40_repeat_dom_sf"/>
</dbReference>
<organism evidence="2 3">
    <name type="scientific">Coemansia erecta</name>
    <dbReference type="NCBI Taxonomy" id="147472"/>
    <lineage>
        <taxon>Eukaryota</taxon>
        <taxon>Fungi</taxon>
        <taxon>Fungi incertae sedis</taxon>
        <taxon>Zoopagomycota</taxon>
        <taxon>Kickxellomycotina</taxon>
        <taxon>Kickxellomycetes</taxon>
        <taxon>Kickxellales</taxon>
        <taxon>Kickxellaceae</taxon>
        <taxon>Coemansia</taxon>
    </lineage>
</organism>
<dbReference type="InterPro" id="IPR015943">
    <property type="entry name" value="WD40/YVTN_repeat-like_dom_sf"/>
</dbReference>
<reference evidence="2" key="1">
    <citation type="submission" date="2022-07" db="EMBL/GenBank/DDBJ databases">
        <title>Phylogenomic reconstructions and comparative analyses of Kickxellomycotina fungi.</title>
        <authorList>
            <person name="Reynolds N.K."/>
            <person name="Stajich J.E."/>
            <person name="Barry K."/>
            <person name="Grigoriev I.V."/>
            <person name="Crous P."/>
            <person name="Smith M.E."/>
        </authorList>
    </citation>
    <scope>NUCLEOTIDE SEQUENCE</scope>
    <source>
        <strain evidence="2">NBRC 32514</strain>
    </source>
</reference>
<dbReference type="SUPFAM" id="SSF50978">
    <property type="entry name" value="WD40 repeat-like"/>
    <property type="match status" value="1"/>
</dbReference>
<protein>
    <recommendedName>
        <fullName evidence="4">WD40 repeat-like protein</fullName>
    </recommendedName>
</protein>
<dbReference type="AlphaFoldDB" id="A0A9W7XWK9"/>
<evidence type="ECO:0000313" key="2">
    <source>
        <dbReference type="EMBL" id="KAJ1722311.1"/>
    </source>
</evidence>
<name>A0A9W7XWK9_9FUNG</name>
<accession>A0A9W7XWK9</accession>